<dbReference type="PANTHER" id="PTHR13468:SF1">
    <property type="entry name" value="PROTEIN DEK"/>
    <property type="match status" value="1"/>
</dbReference>
<gene>
    <name evidence="13" type="ORF">ACAOBT_LOCUS7051</name>
</gene>
<evidence type="ECO:0000256" key="10">
    <source>
        <dbReference type="SAM" id="MobiDB-lite"/>
    </source>
</evidence>
<comment type="subcellular location">
    <subcellularLocation>
        <location evidence="1">Nucleus</location>
    </subcellularLocation>
</comment>
<keyword evidence="4" id="KW-0156">Chromatin regulator</keyword>
<feature type="domain" description="DEK-C" evidence="12">
    <location>
        <begin position="461"/>
        <end position="517"/>
    </location>
</feature>
<keyword evidence="6" id="KW-0539">Nucleus</keyword>
<feature type="compositionally biased region" description="Basic and acidic residues" evidence="10">
    <location>
        <begin position="109"/>
        <end position="141"/>
    </location>
</feature>
<dbReference type="FunFam" id="1.10.10.60:FF:000148">
    <property type="entry name" value="Dek, isoform B"/>
    <property type="match status" value="1"/>
</dbReference>
<dbReference type="GO" id="GO:0005634">
    <property type="term" value="C:nucleus"/>
    <property type="evidence" value="ECO:0007669"/>
    <property type="project" value="UniProtKB-SubCell"/>
</dbReference>
<evidence type="ECO:0000259" key="11">
    <source>
        <dbReference type="PROSITE" id="PS50800"/>
    </source>
</evidence>
<evidence type="ECO:0000313" key="14">
    <source>
        <dbReference type="Proteomes" id="UP001152888"/>
    </source>
</evidence>
<dbReference type="SUPFAM" id="SSF68906">
    <property type="entry name" value="SAP domain"/>
    <property type="match status" value="1"/>
</dbReference>
<keyword evidence="3" id="KW-0013">ADP-ribosylation</keyword>
<feature type="compositionally biased region" description="Basic and acidic residues" evidence="10">
    <location>
        <begin position="152"/>
        <end position="161"/>
    </location>
</feature>
<evidence type="ECO:0000256" key="1">
    <source>
        <dbReference type="ARBA" id="ARBA00004123"/>
    </source>
</evidence>
<dbReference type="GO" id="GO:0042393">
    <property type="term" value="F:histone binding"/>
    <property type="evidence" value="ECO:0007669"/>
    <property type="project" value="TreeGrafter"/>
</dbReference>
<feature type="compositionally biased region" description="Basic residues" evidence="10">
    <location>
        <begin position="313"/>
        <end position="328"/>
    </location>
</feature>
<feature type="compositionally biased region" description="Basic residues" evidence="10">
    <location>
        <begin position="352"/>
        <end position="362"/>
    </location>
</feature>
<dbReference type="EMBL" id="CAKOFQ010006738">
    <property type="protein sequence ID" value="CAH1966800.1"/>
    <property type="molecule type" value="Genomic_DNA"/>
</dbReference>
<feature type="region of interest" description="Disordered" evidence="10">
    <location>
        <begin position="1"/>
        <end position="194"/>
    </location>
</feature>
<feature type="domain" description="SAP" evidence="11">
    <location>
        <begin position="264"/>
        <end position="298"/>
    </location>
</feature>
<proteinExistence type="predicted"/>
<dbReference type="Gene3D" id="1.10.10.60">
    <property type="entry name" value="Homeodomain-like"/>
    <property type="match status" value="1"/>
</dbReference>
<dbReference type="OrthoDB" id="10248551at2759"/>
<evidence type="ECO:0000256" key="2">
    <source>
        <dbReference type="ARBA" id="ARBA00022553"/>
    </source>
</evidence>
<dbReference type="InterPro" id="IPR036361">
    <property type="entry name" value="SAP_dom_sf"/>
</dbReference>
<reference evidence="13" key="1">
    <citation type="submission" date="2022-03" db="EMBL/GenBank/DDBJ databases">
        <authorList>
            <person name="Sayadi A."/>
        </authorList>
    </citation>
    <scope>NUCLEOTIDE SEQUENCE</scope>
</reference>
<evidence type="ECO:0000259" key="12">
    <source>
        <dbReference type="PROSITE" id="PS51998"/>
    </source>
</evidence>
<keyword evidence="5" id="KW-0238">DNA-binding</keyword>
<protein>
    <recommendedName>
        <fullName evidence="9">Protein DEK</fullName>
    </recommendedName>
</protein>
<dbReference type="Pfam" id="PF02037">
    <property type="entry name" value="SAP"/>
    <property type="match status" value="1"/>
</dbReference>
<evidence type="ECO:0000256" key="7">
    <source>
        <dbReference type="ARBA" id="ARBA00056057"/>
    </source>
</evidence>
<feature type="compositionally biased region" description="Basic and acidic residues" evidence="10">
    <location>
        <begin position="35"/>
        <end position="99"/>
    </location>
</feature>
<feature type="compositionally biased region" description="Polar residues" evidence="10">
    <location>
        <begin position="1"/>
        <end position="13"/>
    </location>
</feature>
<keyword evidence="2" id="KW-0597">Phosphoprotein</keyword>
<organism evidence="13 14">
    <name type="scientific">Acanthoscelides obtectus</name>
    <name type="common">Bean weevil</name>
    <name type="synonym">Bruchus obtectus</name>
    <dbReference type="NCBI Taxonomy" id="200917"/>
    <lineage>
        <taxon>Eukaryota</taxon>
        <taxon>Metazoa</taxon>
        <taxon>Ecdysozoa</taxon>
        <taxon>Arthropoda</taxon>
        <taxon>Hexapoda</taxon>
        <taxon>Insecta</taxon>
        <taxon>Pterygota</taxon>
        <taxon>Neoptera</taxon>
        <taxon>Endopterygota</taxon>
        <taxon>Coleoptera</taxon>
        <taxon>Polyphaga</taxon>
        <taxon>Cucujiformia</taxon>
        <taxon>Chrysomeloidea</taxon>
        <taxon>Chrysomelidae</taxon>
        <taxon>Bruchinae</taxon>
        <taxon>Bruchini</taxon>
        <taxon>Acanthoscelides</taxon>
    </lineage>
</organism>
<dbReference type="PANTHER" id="PTHR13468">
    <property type="entry name" value="DEK PROTEIN"/>
    <property type="match status" value="1"/>
</dbReference>
<evidence type="ECO:0000256" key="3">
    <source>
        <dbReference type="ARBA" id="ARBA00022765"/>
    </source>
</evidence>
<dbReference type="Pfam" id="PF08766">
    <property type="entry name" value="DEK_C"/>
    <property type="match status" value="1"/>
</dbReference>
<comment type="subunit">
    <text evidence="8">Found in a mRNA splicing-dependent exon junction complex (EJC) with DEK, RBM8A, RNPS1, SRRM1 and ALYREF/THOC4. Interacts with histones H2A, H2B, H3, H4, acetylated histone H4, non-phosphorylated DAXX and HDAC2. Component of the B-WICH complex, at least composed of SMARCA5/SNF2H, BAZ1B/WSTF, SF3B1, DEK, MYO1C, ERCC6, MYBBP1A and DDX21. Binds DNA.</text>
</comment>
<evidence type="ECO:0000256" key="5">
    <source>
        <dbReference type="ARBA" id="ARBA00023125"/>
    </source>
</evidence>
<evidence type="ECO:0000256" key="8">
    <source>
        <dbReference type="ARBA" id="ARBA00064832"/>
    </source>
</evidence>
<dbReference type="SUPFAM" id="SSF109715">
    <property type="entry name" value="DEK C-terminal domain"/>
    <property type="match status" value="1"/>
</dbReference>
<dbReference type="GO" id="GO:0006325">
    <property type="term" value="P:chromatin organization"/>
    <property type="evidence" value="ECO:0007669"/>
    <property type="project" value="UniProtKB-KW"/>
</dbReference>
<comment type="function">
    <text evidence="7">Involved in chromatin organization.</text>
</comment>
<dbReference type="AlphaFoldDB" id="A0A9P0K656"/>
<keyword evidence="14" id="KW-1185">Reference proteome</keyword>
<accession>A0A9P0K656</accession>
<dbReference type="SMART" id="SM00513">
    <property type="entry name" value="SAP"/>
    <property type="match status" value="1"/>
</dbReference>
<dbReference type="InterPro" id="IPR014876">
    <property type="entry name" value="DEK_C"/>
</dbReference>
<dbReference type="PROSITE" id="PS50800">
    <property type="entry name" value="SAP"/>
    <property type="match status" value="1"/>
</dbReference>
<dbReference type="InterPro" id="IPR044198">
    <property type="entry name" value="DEK"/>
</dbReference>
<evidence type="ECO:0000256" key="4">
    <source>
        <dbReference type="ARBA" id="ARBA00022853"/>
    </source>
</evidence>
<evidence type="ECO:0000313" key="13">
    <source>
        <dbReference type="EMBL" id="CAH1966800.1"/>
    </source>
</evidence>
<feature type="compositionally biased region" description="Basic residues" evidence="10">
    <location>
        <begin position="387"/>
        <end position="411"/>
    </location>
</feature>
<dbReference type="PROSITE" id="PS51998">
    <property type="entry name" value="DEK_C"/>
    <property type="match status" value="1"/>
</dbReference>
<sequence>MSSEGDSSKSVLSEANEKSGTDNNTDDSQDSQDVGDAKAEKPVKENNVDDKKIDAKDEEEKKESDAKPNDIKKDDENDEPDAKPEVDEKVNNEAKTEAKSEDEDAESEGTEKSEKEEPEKNDKVEKKKKEKKEKVEEKSEGSENEEESDEEKSEKSEKDVPLLDQPLEISGKRERKNVQRFKEDLPAKSEGKVEFAEGKGTALGDIPRIEASITRYKNDDLKTLHRLLFKVNGKTTLVKKNIRKFNGFDFDKDSDEYQKKIASVQKLDLKQLKGLCEVLDLQKSGTKDDLVNRIVDFLLEPKDSGKPVDGGRPRRSAAVKANNRGKRTNLKDDSSSEEEFQPEASDSDGKPRVNKRKRRGKKKSSDEEEISEASIGSSDESDDEPKQKRRKSTTKSNAKPKGKRTPARRGRPSAASKKTPAKGRGRKKVSESEDEDSDKRDDDGSSSEDEPLAKKAKSKEPPTDEEIKTFIKDILEGANLEEITMKTVCQRVYGHYPDFDLTHKKEFIKCTVKSIIST</sequence>
<feature type="region of interest" description="Disordered" evidence="10">
    <location>
        <begin position="301"/>
        <end position="466"/>
    </location>
</feature>
<comment type="caution">
    <text evidence="13">The sequence shown here is derived from an EMBL/GenBank/DDBJ whole genome shotgun (WGS) entry which is preliminary data.</text>
</comment>
<dbReference type="Proteomes" id="UP001152888">
    <property type="component" value="Unassembled WGS sequence"/>
</dbReference>
<feature type="compositionally biased region" description="Basic and acidic residues" evidence="10">
    <location>
        <begin position="170"/>
        <end position="194"/>
    </location>
</feature>
<evidence type="ECO:0000256" key="9">
    <source>
        <dbReference type="ARBA" id="ARBA00074520"/>
    </source>
</evidence>
<dbReference type="GO" id="GO:0003677">
    <property type="term" value="F:DNA binding"/>
    <property type="evidence" value="ECO:0007669"/>
    <property type="project" value="UniProtKB-KW"/>
</dbReference>
<evidence type="ECO:0000256" key="6">
    <source>
        <dbReference type="ARBA" id="ARBA00023242"/>
    </source>
</evidence>
<dbReference type="InterPro" id="IPR003034">
    <property type="entry name" value="SAP_dom"/>
</dbReference>
<feature type="compositionally biased region" description="Basic and acidic residues" evidence="10">
    <location>
        <begin position="301"/>
        <end position="312"/>
    </location>
</feature>
<dbReference type="GO" id="GO:2000779">
    <property type="term" value="P:regulation of double-strand break repair"/>
    <property type="evidence" value="ECO:0007669"/>
    <property type="project" value="TreeGrafter"/>
</dbReference>
<name>A0A9P0K656_ACAOB</name>
<feature type="compositionally biased region" description="Acidic residues" evidence="10">
    <location>
        <begin position="142"/>
        <end position="151"/>
    </location>
</feature>